<evidence type="ECO:0000313" key="2">
    <source>
        <dbReference type="EMBL" id="RWR99950.1"/>
    </source>
</evidence>
<dbReference type="VEuPathDB" id="VectorBase:LDEU014516"/>
<reference evidence="2 3" key="1">
    <citation type="journal article" date="2018" name="Gigascience">
        <title>Genomes of trombidid mites reveal novel predicted allergens and laterally-transferred genes associated with secondary metabolism.</title>
        <authorList>
            <person name="Dong X."/>
            <person name="Chaisiri K."/>
            <person name="Xia D."/>
            <person name="Armstrong S.D."/>
            <person name="Fang Y."/>
            <person name="Donnelly M.J."/>
            <person name="Kadowaki T."/>
            <person name="McGarry J.W."/>
            <person name="Darby A.C."/>
            <person name="Makepeace B.L."/>
        </authorList>
    </citation>
    <scope>NUCLEOTIDE SEQUENCE [LARGE SCALE GENOMIC DNA]</scope>
    <source>
        <strain evidence="2">UoL-UT</strain>
    </source>
</reference>
<gene>
    <name evidence="2" type="ORF">B4U80_15088</name>
</gene>
<dbReference type="EMBL" id="NCKV01061485">
    <property type="protein sequence ID" value="RWR99950.1"/>
    <property type="molecule type" value="Genomic_DNA"/>
</dbReference>
<protein>
    <recommendedName>
        <fullName evidence="1">O-methyltransferase dimerisation domain-containing protein</fullName>
    </recommendedName>
</protein>
<dbReference type="InterPro" id="IPR012967">
    <property type="entry name" value="COMT_dimerisation"/>
</dbReference>
<dbReference type="Gene3D" id="1.10.10.10">
    <property type="entry name" value="Winged helix-like DNA-binding domain superfamily/Winged helix DNA-binding domain"/>
    <property type="match status" value="1"/>
</dbReference>
<keyword evidence="3" id="KW-1185">Reference proteome</keyword>
<dbReference type="InterPro" id="IPR036388">
    <property type="entry name" value="WH-like_DNA-bd_sf"/>
</dbReference>
<name>A0A443QA99_9ACAR</name>
<feature type="domain" description="O-methyltransferase dimerisation" evidence="1">
    <location>
        <begin position="2"/>
        <end position="44"/>
    </location>
</feature>
<dbReference type="GO" id="GO:0046983">
    <property type="term" value="F:protein dimerization activity"/>
    <property type="evidence" value="ECO:0007669"/>
    <property type="project" value="InterPro"/>
</dbReference>
<dbReference type="GO" id="GO:0008168">
    <property type="term" value="F:methyltransferase activity"/>
    <property type="evidence" value="ECO:0007669"/>
    <property type="project" value="InterPro"/>
</dbReference>
<dbReference type="Proteomes" id="UP000288716">
    <property type="component" value="Unassembled WGS sequence"/>
</dbReference>
<proteinExistence type="predicted"/>
<sequence>MIKAAMELNVSQHLLNNPLNIEELAQLTESHAPSLQRLLRGLASV</sequence>
<dbReference type="Pfam" id="PF08100">
    <property type="entry name" value="Dimerisation"/>
    <property type="match status" value="1"/>
</dbReference>
<accession>A0A443QA99</accession>
<dbReference type="AlphaFoldDB" id="A0A443QA99"/>
<feature type="non-terminal residue" evidence="2">
    <location>
        <position position="45"/>
    </location>
</feature>
<organism evidence="2 3">
    <name type="scientific">Leptotrombidium deliense</name>
    <dbReference type="NCBI Taxonomy" id="299467"/>
    <lineage>
        <taxon>Eukaryota</taxon>
        <taxon>Metazoa</taxon>
        <taxon>Ecdysozoa</taxon>
        <taxon>Arthropoda</taxon>
        <taxon>Chelicerata</taxon>
        <taxon>Arachnida</taxon>
        <taxon>Acari</taxon>
        <taxon>Acariformes</taxon>
        <taxon>Trombidiformes</taxon>
        <taxon>Prostigmata</taxon>
        <taxon>Anystina</taxon>
        <taxon>Parasitengona</taxon>
        <taxon>Trombiculoidea</taxon>
        <taxon>Trombiculidae</taxon>
        <taxon>Leptotrombidium</taxon>
    </lineage>
</organism>
<dbReference type="SUPFAM" id="SSF46785">
    <property type="entry name" value="Winged helix' DNA-binding domain"/>
    <property type="match status" value="1"/>
</dbReference>
<dbReference type="PROSITE" id="PS51683">
    <property type="entry name" value="SAM_OMT_II"/>
    <property type="match status" value="1"/>
</dbReference>
<dbReference type="InterPro" id="IPR036390">
    <property type="entry name" value="WH_DNA-bd_sf"/>
</dbReference>
<evidence type="ECO:0000259" key="1">
    <source>
        <dbReference type="Pfam" id="PF08100"/>
    </source>
</evidence>
<comment type="caution">
    <text evidence="2">The sequence shown here is derived from an EMBL/GenBank/DDBJ whole genome shotgun (WGS) entry which is preliminary data.</text>
</comment>
<evidence type="ECO:0000313" key="3">
    <source>
        <dbReference type="Proteomes" id="UP000288716"/>
    </source>
</evidence>
<dbReference type="InterPro" id="IPR016461">
    <property type="entry name" value="COMT-like"/>
</dbReference>